<dbReference type="RefSeq" id="WP_343847797.1">
    <property type="nucleotide sequence ID" value="NZ_BAAAFI010000001.1"/>
</dbReference>
<dbReference type="EMBL" id="BAAAFI010000001">
    <property type="protein sequence ID" value="GAA0877106.1"/>
    <property type="molecule type" value="Genomic_DNA"/>
</dbReference>
<accession>A0ABN1MVV7</accession>
<comment type="caution">
    <text evidence="2">The sequence shown here is derived from an EMBL/GenBank/DDBJ whole genome shotgun (WGS) entry which is preliminary data.</text>
</comment>
<dbReference type="Gene3D" id="3.40.50.2000">
    <property type="entry name" value="Glycogen Phosphorylase B"/>
    <property type="match status" value="1"/>
</dbReference>
<sequence>MSQFPAQKIPVLIASTLKPIRDVRAFEKLALSLGETNTYELNIIGFSPKKPKSAPGIRFFSSMSHFDSRIDRLLAQGRFLKCLFQVRPKILICCTYELLPIASFFKSILGYKLVYDVQENYRANLNLNAELSNKEKERATNLIRKAEAVSGIDLFLHAEKCYAQEMPEKKPYVILENRFQGELLKTKPKRIEKKTKIRFCISGTITPAFGIWDAICWFQETLKIYPESELLIIGHCPLESFWVKLTQVAKNNPQLFLHIDRKPMAHEELMGALKNADFALLPYQAHPAIIAKMPTKLFECAALGIPMLISPNPIWEKFLAEFGGGCSVNFSDISQAVAQLAHALAQTYFISKPPESILWETEKLHYQQAIRNLLS</sequence>
<name>A0ABN1MVV7_9BACT</name>
<evidence type="ECO:0000313" key="3">
    <source>
        <dbReference type="Proteomes" id="UP001500469"/>
    </source>
</evidence>
<evidence type="ECO:0008006" key="4">
    <source>
        <dbReference type="Google" id="ProtNLM"/>
    </source>
</evidence>
<keyword evidence="3" id="KW-1185">Reference proteome</keyword>
<dbReference type="Proteomes" id="UP001500469">
    <property type="component" value="Unassembled WGS sequence"/>
</dbReference>
<evidence type="ECO:0000313" key="2">
    <source>
        <dbReference type="EMBL" id="GAA0877106.1"/>
    </source>
</evidence>
<reference evidence="2 3" key="1">
    <citation type="journal article" date="2019" name="Int. J. Syst. Evol. Microbiol.">
        <title>The Global Catalogue of Microorganisms (GCM) 10K type strain sequencing project: providing services to taxonomists for standard genome sequencing and annotation.</title>
        <authorList>
            <consortium name="The Broad Institute Genomics Platform"/>
            <consortium name="The Broad Institute Genome Sequencing Center for Infectious Disease"/>
            <person name="Wu L."/>
            <person name="Ma J."/>
        </authorList>
    </citation>
    <scope>NUCLEOTIDE SEQUENCE [LARGE SCALE GENOMIC DNA]</scope>
    <source>
        <strain evidence="2 3">JCM 16112</strain>
    </source>
</reference>
<feature type="coiled-coil region" evidence="1">
    <location>
        <begin position="122"/>
        <end position="149"/>
    </location>
</feature>
<evidence type="ECO:0000256" key="1">
    <source>
        <dbReference type="SAM" id="Coils"/>
    </source>
</evidence>
<keyword evidence="1" id="KW-0175">Coiled coil</keyword>
<dbReference type="SUPFAM" id="SSF53756">
    <property type="entry name" value="UDP-Glycosyltransferase/glycogen phosphorylase"/>
    <property type="match status" value="1"/>
</dbReference>
<organism evidence="2 3">
    <name type="scientific">Algoriphagus jejuensis</name>
    <dbReference type="NCBI Taxonomy" id="419934"/>
    <lineage>
        <taxon>Bacteria</taxon>
        <taxon>Pseudomonadati</taxon>
        <taxon>Bacteroidota</taxon>
        <taxon>Cytophagia</taxon>
        <taxon>Cytophagales</taxon>
        <taxon>Cyclobacteriaceae</taxon>
        <taxon>Algoriphagus</taxon>
    </lineage>
</organism>
<proteinExistence type="predicted"/>
<gene>
    <name evidence="2" type="ORF">GCM10009119_00740</name>
</gene>
<protein>
    <recommendedName>
        <fullName evidence="4">Glycosyltransferase involved in cell wall biosynthesis</fullName>
    </recommendedName>
</protein>